<reference evidence="4 5" key="1">
    <citation type="submission" date="2018-01" db="EMBL/GenBank/DDBJ databases">
        <title>Complete genome sequence of Bacteriovorax stolpii DSM12778.</title>
        <authorList>
            <person name="Tang B."/>
            <person name="Chang J."/>
        </authorList>
    </citation>
    <scope>NUCLEOTIDE SEQUENCE [LARGE SCALE GENOMIC DNA]</scope>
    <source>
        <strain evidence="4 5">DSM 12778</strain>
    </source>
</reference>
<dbReference type="PROSITE" id="PS00211">
    <property type="entry name" value="ABC_TRANSPORTER_1"/>
    <property type="match status" value="1"/>
</dbReference>
<dbReference type="PANTHER" id="PTHR43023:SF3">
    <property type="entry name" value="PROTEIN TRIGALACTOSYLDIACYLGLYCEROL 3, CHLOROPLASTIC"/>
    <property type="match status" value="1"/>
</dbReference>
<sequence length="244" mass="27345">MSDVILELKDIHKSFGDNAVHRGINLTLRKGESLGLLGGSGTGKSVLLRSIIGLERIDKGQILFHNERFDHLDEDDLTPYRIKISYSFQSGALFDSINVFENIAYPLFEHTRFSYTQIKDKVAQMLKLIDLPGKEEIMPSDLSGGMQKRVGMARAMILNPEVVLYDEPTAGLDPANTLNVVSLMQRLKEKGLASIFVTHDIPSALSLCDRIVVLYQGKIIFDDTPEKFQASNDPVVMKFHVHKE</sequence>
<dbReference type="GO" id="GO:0016887">
    <property type="term" value="F:ATP hydrolysis activity"/>
    <property type="evidence" value="ECO:0007669"/>
    <property type="project" value="InterPro"/>
</dbReference>
<evidence type="ECO:0000256" key="2">
    <source>
        <dbReference type="ARBA" id="ARBA00022741"/>
    </source>
</evidence>
<dbReference type="Proteomes" id="UP000235584">
    <property type="component" value="Chromosome"/>
</dbReference>
<dbReference type="GO" id="GO:0005524">
    <property type="term" value="F:ATP binding"/>
    <property type="evidence" value="ECO:0007669"/>
    <property type="project" value="UniProtKB-KW"/>
</dbReference>
<dbReference type="RefSeq" id="WP_102242268.1">
    <property type="nucleotide sequence ID" value="NZ_CP025704.1"/>
</dbReference>
<dbReference type="InterPro" id="IPR027417">
    <property type="entry name" value="P-loop_NTPase"/>
</dbReference>
<evidence type="ECO:0000256" key="3">
    <source>
        <dbReference type="ARBA" id="ARBA00022840"/>
    </source>
</evidence>
<evidence type="ECO:0000256" key="1">
    <source>
        <dbReference type="ARBA" id="ARBA00022448"/>
    </source>
</evidence>
<dbReference type="InterPro" id="IPR003439">
    <property type="entry name" value="ABC_transporter-like_ATP-bd"/>
</dbReference>
<dbReference type="Gene3D" id="3.40.50.300">
    <property type="entry name" value="P-loop containing nucleotide triphosphate hydrolases"/>
    <property type="match status" value="1"/>
</dbReference>
<keyword evidence="2" id="KW-0547">Nucleotide-binding</keyword>
<dbReference type="SUPFAM" id="SSF52540">
    <property type="entry name" value="P-loop containing nucleoside triphosphate hydrolases"/>
    <property type="match status" value="1"/>
</dbReference>
<organism evidence="4 5">
    <name type="scientific">Bacteriovorax stolpii</name>
    <name type="common">Bdellovibrio stolpii</name>
    <dbReference type="NCBI Taxonomy" id="960"/>
    <lineage>
        <taxon>Bacteria</taxon>
        <taxon>Pseudomonadati</taxon>
        <taxon>Bdellovibrionota</taxon>
        <taxon>Bacteriovoracia</taxon>
        <taxon>Bacteriovoracales</taxon>
        <taxon>Bacteriovoracaceae</taxon>
        <taxon>Bacteriovorax</taxon>
    </lineage>
</organism>
<gene>
    <name evidence="4" type="ORF">C0V70_02395</name>
</gene>
<dbReference type="PROSITE" id="PS50893">
    <property type="entry name" value="ABC_TRANSPORTER_2"/>
    <property type="match status" value="1"/>
</dbReference>
<dbReference type="Pfam" id="PF00005">
    <property type="entry name" value="ABC_tran"/>
    <property type="match status" value="1"/>
</dbReference>
<evidence type="ECO:0000313" key="4">
    <source>
        <dbReference type="EMBL" id="AUN96973.1"/>
    </source>
</evidence>
<dbReference type="SMART" id="SM00382">
    <property type="entry name" value="AAA"/>
    <property type="match status" value="1"/>
</dbReference>
<protein>
    <submittedName>
        <fullName evidence="4">ABC transporter ATP-binding protein</fullName>
    </submittedName>
</protein>
<evidence type="ECO:0000313" key="5">
    <source>
        <dbReference type="Proteomes" id="UP000235584"/>
    </source>
</evidence>
<name>A0A2K9NN81_BACTC</name>
<keyword evidence="5" id="KW-1185">Reference proteome</keyword>
<keyword evidence="1" id="KW-0813">Transport</keyword>
<dbReference type="OrthoDB" id="5290734at2"/>
<dbReference type="EMBL" id="CP025704">
    <property type="protein sequence ID" value="AUN96973.1"/>
    <property type="molecule type" value="Genomic_DNA"/>
</dbReference>
<dbReference type="InterPro" id="IPR003593">
    <property type="entry name" value="AAA+_ATPase"/>
</dbReference>
<dbReference type="InterPro" id="IPR017871">
    <property type="entry name" value="ABC_transporter-like_CS"/>
</dbReference>
<dbReference type="KEGG" id="bsto:C0V70_02395"/>
<dbReference type="PANTHER" id="PTHR43023">
    <property type="entry name" value="PROTEIN TRIGALACTOSYLDIACYLGLYCEROL 3, CHLOROPLASTIC"/>
    <property type="match status" value="1"/>
</dbReference>
<accession>A0A2K9NN81</accession>
<dbReference type="AlphaFoldDB" id="A0A2K9NN81"/>
<keyword evidence="3 4" id="KW-0067">ATP-binding</keyword>
<proteinExistence type="predicted"/>